<organism evidence="2 3">
    <name type="scientific">Piedraia hortae CBS 480.64</name>
    <dbReference type="NCBI Taxonomy" id="1314780"/>
    <lineage>
        <taxon>Eukaryota</taxon>
        <taxon>Fungi</taxon>
        <taxon>Dikarya</taxon>
        <taxon>Ascomycota</taxon>
        <taxon>Pezizomycotina</taxon>
        <taxon>Dothideomycetes</taxon>
        <taxon>Dothideomycetidae</taxon>
        <taxon>Capnodiales</taxon>
        <taxon>Piedraiaceae</taxon>
        <taxon>Piedraia</taxon>
    </lineage>
</organism>
<dbReference type="Pfam" id="PF01717">
    <property type="entry name" value="Meth_synt_2"/>
    <property type="match status" value="1"/>
</dbReference>
<dbReference type="InterPro" id="IPR002629">
    <property type="entry name" value="Met_Synth_C/arc"/>
</dbReference>
<dbReference type="OrthoDB" id="7772923at2759"/>
<sequence>MSFRSPPYRAEHLGSLLRPEKLLQIRRAIHNGTAPISDLPAIEQSSIREATQLQIDLNFHGITDGEYGRHMFWGTFFPSLNGMTQITNPPREIFRPYAPDVAAFLEEDAVPGETVICTGKISHTGKSSYIDQYTFLRSIVPEGWREGIKLTLAAPTWYHLRYREGKAYPSDVYKNDAEYFSDIAAAYRTELSILYDAGLRNVQIDDPNLAYFCSEKMLHSWPLDSANTHTPDEVFNSYIGLYNACLLSKPRDMHVGIHLCRGNFVGSRHFSEGGYDRIATRLFQNLNVDTFYLEYDTERAGGFEPLKELPRDKNVVLGVVSSKFPTLEGKGEMVRRVREAAEFVAKSGEGRDAALKRMGVSPQCGFASHEEGNALGWGDMVEKLRLVRSVADEVWPGEY</sequence>
<dbReference type="CDD" id="cd03311">
    <property type="entry name" value="CIMS_C_terminal_like"/>
    <property type="match status" value="1"/>
</dbReference>
<evidence type="ECO:0000259" key="1">
    <source>
        <dbReference type="Pfam" id="PF01717"/>
    </source>
</evidence>
<dbReference type="Gene3D" id="3.20.20.210">
    <property type="match status" value="1"/>
</dbReference>
<dbReference type="InterPro" id="IPR038071">
    <property type="entry name" value="UROD/MetE-like_sf"/>
</dbReference>
<dbReference type="PANTHER" id="PTHR43844:SF2">
    <property type="entry name" value="SYNTHASE, VITAMIN-B12 INDEPENDENT, PUTATIVE (AFU_ORTHOLOGUE AFUA_3G12060)-RELATED"/>
    <property type="match status" value="1"/>
</dbReference>
<dbReference type="GO" id="GO:0032259">
    <property type="term" value="P:methylation"/>
    <property type="evidence" value="ECO:0007669"/>
    <property type="project" value="UniProtKB-KW"/>
</dbReference>
<evidence type="ECO:0000313" key="2">
    <source>
        <dbReference type="EMBL" id="KAF2859551.1"/>
    </source>
</evidence>
<dbReference type="PANTHER" id="PTHR43844">
    <property type="entry name" value="METHIONINE SYNTHASE"/>
    <property type="match status" value="1"/>
</dbReference>
<dbReference type="GO" id="GO:0009086">
    <property type="term" value="P:methionine biosynthetic process"/>
    <property type="evidence" value="ECO:0007669"/>
    <property type="project" value="InterPro"/>
</dbReference>
<keyword evidence="2" id="KW-0808">Transferase</keyword>
<protein>
    <submittedName>
        <fullName evidence="2">5-methyltetrahydropteroyltriglutamate-homocysteine methyltransferase</fullName>
    </submittedName>
</protein>
<reference evidence="2" key="1">
    <citation type="journal article" date="2020" name="Stud. Mycol.">
        <title>101 Dothideomycetes genomes: a test case for predicting lifestyles and emergence of pathogens.</title>
        <authorList>
            <person name="Haridas S."/>
            <person name="Albert R."/>
            <person name="Binder M."/>
            <person name="Bloem J."/>
            <person name="Labutti K."/>
            <person name="Salamov A."/>
            <person name="Andreopoulos B."/>
            <person name="Baker S."/>
            <person name="Barry K."/>
            <person name="Bills G."/>
            <person name="Bluhm B."/>
            <person name="Cannon C."/>
            <person name="Castanera R."/>
            <person name="Culley D."/>
            <person name="Daum C."/>
            <person name="Ezra D."/>
            <person name="Gonzalez J."/>
            <person name="Henrissat B."/>
            <person name="Kuo A."/>
            <person name="Liang C."/>
            <person name="Lipzen A."/>
            <person name="Lutzoni F."/>
            <person name="Magnuson J."/>
            <person name="Mondo S."/>
            <person name="Nolan M."/>
            <person name="Ohm R."/>
            <person name="Pangilinan J."/>
            <person name="Park H.-J."/>
            <person name="Ramirez L."/>
            <person name="Alfaro M."/>
            <person name="Sun H."/>
            <person name="Tritt A."/>
            <person name="Yoshinaga Y."/>
            <person name="Zwiers L.-H."/>
            <person name="Turgeon B."/>
            <person name="Goodwin S."/>
            <person name="Spatafora J."/>
            <person name="Crous P."/>
            <person name="Grigoriev I."/>
        </authorList>
    </citation>
    <scope>NUCLEOTIDE SEQUENCE</scope>
    <source>
        <strain evidence="2">CBS 480.64</strain>
    </source>
</reference>
<accession>A0A6A7BWF9</accession>
<dbReference type="AlphaFoldDB" id="A0A6A7BWF9"/>
<keyword evidence="3" id="KW-1185">Reference proteome</keyword>
<evidence type="ECO:0000313" key="3">
    <source>
        <dbReference type="Proteomes" id="UP000799421"/>
    </source>
</evidence>
<dbReference type="EMBL" id="MU005991">
    <property type="protein sequence ID" value="KAF2859551.1"/>
    <property type="molecule type" value="Genomic_DNA"/>
</dbReference>
<keyword evidence="2" id="KW-0489">Methyltransferase</keyword>
<dbReference type="GO" id="GO:0003871">
    <property type="term" value="F:5-methyltetrahydropteroyltriglutamate-homocysteine S-methyltransferase activity"/>
    <property type="evidence" value="ECO:0007669"/>
    <property type="project" value="InterPro"/>
</dbReference>
<feature type="domain" description="Cobalamin-independent methionine synthase MetE C-terminal/archaeal" evidence="1">
    <location>
        <begin position="177"/>
        <end position="372"/>
    </location>
</feature>
<dbReference type="Proteomes" id="UP000799421">
    <property type="component" value="Unassembled WGS sequence"/>
</dbReference>
<dbReference type="SUPFAM" id="SSF51726">
    <property type="entry name" value="UROD/MetE-like"/>
    <property type="match status" value="1"/>
</dbReference>
<name>A0A6A7BWF9_9PEZI</name>
<proteinExistence type="predicted"/>
<gene>
    <name evidence="2" type="ORF">K470DRAFT_265136</name>
</gene>
<dbReference type="GO" id="GO:0008270">
    <property type="term" value="F:zinc ion binding"/>
    <property type="evidence" value="ECO:0007669"/>
    <property type="project" value="InterPro"/>
</dbReference>